<feature type="transmembrane region" description="Helical" evidence="8">
    <location>
        <begin position="582"/>
        <end position="603"/>
    </location>
</feature>
<feature type="transmembrane region" description="Helical" evidence="8">
    <location>
        <begin position="332"/>
        <end position="352"/>
    </location>
</feature>
<evidence type="ECO:0000256" key="4">
    <source>
        <dbReference type="ARBA" id="ARBA00022692"/>
    </source>
</evidence>
<feature type="transmembrane region" description="Helical" evidence="8">
    <location>
        <begin position="406"/>
        <end position="425"/>
    </location>
</feature>
<protein>
    <submittedName>
        <fullName evidence="9">Potassium uptake protein, TrkH family</fullName>
    </submittedName>
</protein>
<dbReference type="RefSeq" id="WP_114983896.1">
    <property type="nucleotide sequence ID" value="NZ_CP027806.1"/>
</dbReference>
<evidence type="ECO:0000313" key="10">
    <source>
        <dbReference type="Proteomes" id="UP000254808"/>
    </source>
</evidence>
<keyword evidence="2" id="KW-0813">Transport</keyword>
<evidence type="ECO:0000256" key="8">
    <source>
        <dbReference type="SAM" id="Phobius"/>
    </source>
</evidence>
<feature type="transmembrane region" description="Helical" evidence="8">
    <location>
        <begin position="186"/>
        <end position="207"/>
    </location>
</feature>
<dbReference type="GO" id="GO:0030001">
    <property type="term" value="P:metal ion transport"/>
    <property type="evidence" value="ECO:0007669"/>
    <property type="project" value="UniProtKB-ARBA"/>
</dbReference>
<evidence type="ECO:0000313" key="9">
    <source>
        <dbReference type="EMBL" id="AXJ00621.1"/>
    </source>
</evidence>
<organism evidence="9 10">
    <name type="scientific">Cyclonatronum proteinivorum</name>
    <dbReference type="NCBI Taxonomy" id="1457365"/>
    <lineage>
        <taxon>Bacteria</taxon>
        <taxon>Pseudomonadati</taxon>
        <taxon>Balneolota</taxon>
        <taxon>Balneolia</taxon>
        <taxon>Balneolales</taxon>
        <taxon>Cyclonatronaceae</taxon>
        <taxon>Cyclonatronum</taxon>
    </lineage>
</organism>
<dbReference type="Proteomes" id="UP000254808">
    <property type="component" value="Chromosome"/>
</dbReference>
<dbReference type="GO" id="GO:0008324">
    <property type="term" value="F:monoatomic cation transmembrane transporter activity"/>
    <property type="evidence" value="ECO:0007669"/>
    <property type="project" value="InterPro"/>
</dbReference>
<feature type="transmembrane region" description="Helical" evidence="8">
    <location>
        <begin position="48"/>
        <end position="70"/>
    </location>
</feature>
<dbReference type="KEGG" id="cprv:CYPRO_1365"/>
<feature type="transmembrane region" description="Helical" evidence="8">
    <location>
        <begin position="461"/>
        <end position="479"/>
    </location>
</feature>
<dbReference type="Pfam" id="PF02386">
    <property type="entry name" value="TrkH"/>
    <property type="match status" value="1"/>
</dbReference>
<dbReference type="OrthoDB" id="9810952at2"/>
<dbReference type="PANTHER" id="PTHR32024">
    <property type="entry name" value="TRK SYSTEM POTASSIUM UPTAKE PROTEIN TRKG-RELATED"/>
    <property type="match status" value="1"/>
</dbReference>
<feature type="transmembrane region" description="Helical" evidence="8">
    <location>
        <begin position="113"/>
        <end position="132"/>
    </location>
</feature>
<accession>A0A345UJG9</accession>
<dbReference type="GO" id="GO:0005886">
    <property type="term" value="C:plasma membrane"/>
    <property type="evidence" value="ECO:0007669"/>
    <property type="project" value="UniProtKB-SubCell"/>
</dbReference>
<keyword evidence="3" id="KW-1003">Cell membrane</keyword>
<dbReference type="InterPro" id="IPR003445">
    <property type="entry name" value="Cat_transpt"/>
</dbReference>
<keyword evidence="5 8" id="KW-1133">Transmembrane helix</keyword>
<evidence type="ECO:0000256" key="1">
    <source>
        <dbReference type="ARBA" id="ARBA00004651"/>
    </source>
</evidence>
<gene>
    <name evidence="9" type="ORF">CYPRO_1365</name>
</gene>
<evidence type="ECO:0000256" key="2">
    <source>
        <dbReference type="ARBA" id="ARBA00022448"/>
    </source>
</evidence>
<evidence type="ECO:0000256" key="7">
    <source>
        <dbReference type="ARBA" id="ARBA00023136"/>
    </source>
</evidence>
<keyword evidence="7 8" id="KW-0472">Membrane</keyword>
<reference evidence="9 10" key="1">
    <citation type="submission" date="2018-03" db="EMBL/GenBank/DDBJ databases">
        <title>Phenotypic and genomic properties of Cyclonatronum proteinivorum gen. nov., sp. nov., a haloalkaliphilic bacteroidete from soda lakes possessing Na+-translocating rhodopsin.</title>
        <authorList>
            <person name="Toshchakov S.V."/>
            <person name="Korzhenkov A."/>
            <person name="Samarov N.I."/>
            <person name="Kublanov I.V."/>
            <person name="Muntyan M.S."/>
            <person name="Sorokin D.Y."/>
        </authorList>
    </citation>
    <scope>NUCLEOTIDE SEQUENCE [LARGE SCALE GENOMIC DNA]</scope>
    <source>
        <strain evidence="9 10">Omega</strain>
    </source>
</reference>
<feature type="transmembrane region" description="Helical" evidence="8">
    <location>
        <begin position="82"/>
        <end position="101"/>
    </location>
</feature>
<evidence type="ECO:0000256" key="3">
    <source>
        <dbReference type="ARBA" id="ARBA00022475"/>
    </source>
</evidence>
<dbReference type="PANTHER" id="PTHR32024:SF1">
    <property type="entry name" value="KTR SYSTEM POTASSIUM UPTAKE PROTEIN B"/>
    <property type="match status" value="1"/>
</dbReference>
<feature type="transmembrane region" description="Helical" evidence="8">
    <location>
        <begin position="213"/>
        <end position="235"/>
    </location>
</feature>
<evidence type="ECO:0000256" key="5">
    <source>
        <dbReference type="ARBA" id="ARBA00022989"/>
    </source>
</evidence>
<name>A0A345UJG9_9BACT</name>
<comment type="subcellular location">
    <subcellularLocation>
        <location evidence="1">Cell membrane</location>
        <topology evidence="1">Multi-pass membrane protein</topology>
    </subcellularLocation>
</comment>
<keyword evidence="10" id="KW-1185">Reference proteome</keyword>
<keyword evidence="4 8" id="KW-0812">Transmembrane</keyword>
<feature type="transmembrane region" description="Helical" evidence="8">
    <location>
        <begin position="247"/>
        <end position="271"/>
    </location>
</feature>
<dbReference type="EMBL" id="CP027806">
    <property type="protein sequence ID" value="AXJ00621.1"/>
    <property type="molecule type" value="Genomic_DNA"/>
</dbReference>
<feature type="transmembrane region" description="Helical" evidence="8">
    <location>
        <begin position="152"/>
        <end position="174"/>
    </location>
</feature>
<feature type="transmembrane region" description="Helical" evidence="8">
    <location>
        <begin position="302"/>
        <end position="320"/>
    </location>
</feature>
<keyword evidence="6" id="KW-0406">Ion transport</keyword>
<feature type="transmembrane region" description="Helical" evidence="8">
    <location>
        <begin position="521"/>
        <end position="546"/>
    </location>
</feature>
<proteinExistence type="predicted"/>
<evidence type="ECO:0000256" key="6">
    <source>
        <dbReference type="ARBA" id="ARBA00023065"/>
    </source>
</evidence>
<feature type="transmembrane region" description="Helical" evidence="8">
    <location>
        <begin position="364"/>
        <end position="385"/>
    </location>
</feature>
<sequence length="620" mass="68146">MRRILPYGWRRRLLKLTLSARWVYGKFSDKFRYYKDDLYEFNRKADRWLHYFSVFLGVAVFVSLLIPFLIPGEQYDTVLSGYIDRVLLISFGVFFYVRLFLSPDRNDYVRSRWPEGAVATLALLFGTCLMFFGEEAFTGLLTRLGVGAADQVLLLVIKIYLVLLVVVRVVQAVPKVLARNVNAARLVLFSFLSVIVAGTLFLMLPAATVDGEGLGFVDALFMSTSAVCVTGLIVVDTATHLTRFGQGIILVLIQLGGIGVVTFTTFLTMSITGSIGLAERKILKETISGEEVNTVAKTMKRIVLLTFSVEFVGLVSYYLSWTELFPDRGERFWFALFHTVSAFCNAGFSVFSESLADSVNATSLPINLTTMVLIIIGGLGFTTVWESISRMRGKSERKQFSIHSQIVFRMTAFLIVAGALLVLLLEWNGVLQEYSFGDKLLLSVFQSVTSRTAGFNTLDTGALSAGATLIVIILMAIGASPSSTAGGLKTTTVYVLYKSMLANVTGADRVEIANRTVPNAVVLRAITAVFLAFGFMTIGLVLLTIVEDFPFLDILFEQVSAFMTVGLSRGITDSLSDAGKTIIIFSMFAGRVGMLTVAVAFAARAGRRNYKYPEEAVMVA</sequence>
<dbReference type="AlphaFoldDB" id="A0A345UJG9"/>